<dbReference type="EMBL" id="JBBPBN010000026">
    <property type="protein sequence ID" value="KAK9008024.1"/>
    <property type="molecule type" value="Genomic_DNA"/>
</dbReference>
<evidence type="ECO:0000256" key="1">
    <source>
        <dbReference type="SAM" id="MobiDB-lite"/>
    </source>
</evidence>
<keyword evidence="3" id="KW-1185">Reference proteome</keyword>
<evidence type="ECO:0000313" key="2">
    <source>
        <dbReference type="EMBL" id="KAK9008024.1"/>
    </source>
</evidence>
<accession>A0ABR2R502</accession>
<protein>
    <submittedName>
        <fullName evidence="2">Uncharacterized protein</fullName>
    </submittedName>
</protein>
<reference evidence="2 3" key="1">
    <citation type="journal article" date="2024" name="G3 (Bethesda)">
        <title>Genome assembly of Hibiscus sabdariffa L. provides insights into metabolisms of medicinal natural products.</title>
        <authorList>
            <person name="Kim T."/>
        </authorList>
    </citation>
    <scope>NUCLEOTIDE SEQUENCE [LARGE SCALE GENOMIC DNA]</scope>
    <source>
        <strain evidence="2">TK-2024</strain>
        <tissue evidence="2">Old leaves</tissue>
    </source>
</reference>
<comment type="caution">
    <text evidence="2">The sequence shown here is derived from an EMBL/GenBank/DDBJ whole genome shotgun (WGS) entry which is preliminary data.</text>
</comment>
<proteinExistence type="predicted"/>
<dbReference type="Proteomes" id="UP001396334">
    <property type="component" value="Unassembled WGS sequence"/>
</dbReference>
<sequence length="120" mass="13574">MASTESKKKENSNGNPSRLKGKLNWVMESNASHLFYCFLACLWQKAFTLARPSWRRQDSTAKVMRSQFFIPTALPGPASSVLCFVSLSNGNNREIPILPGRIMTDSKYALCLKTRERSKK</sequence>
<organism evidence="2 3">
    <name type="scientific">Hibiscus sabdariffa</name>
    <name type="common">roselle</name>
    <dbReference type="NCBI Taxonomy" id="183260"/>
    <lineage>
        <taxon>Eukaryota</taxon>
        <taxon>Viridiplantae</taxon>
        <taxon>Streptophyta</taxon>
        <taxon>Embryophyta</taxon>
        <taxon>Tracheophyta</taxon>
        <taxon>Spermatophyta</taxon>
        <taxon>Magnoliopsida</taxon>
        <taxon>eudicotyledons</taxon>
        <taxon>Gunneridae</taxon>
        <taxon>Pentapetalae</taxon>
        <taxon>rosids</taxon>
        <taxon>malvids</taxon>
        <taxon>Malvales</taxon>
        <taxon>Malvaceae</taxon>
        <taxon>Malvoideae</taxon>
        <taxon>Hibiscus</taxon>
    </lineage>
</organism>
<evidence type="ECO:0000313" key="3">
    <source>
        <dbReference type="Proteomes" id="UP001396334"/>
    </source>
</evidence>
<name>A0ABR2R502_9ROSI</name>
<feature type="compositionally biased region" description="Basic and acidic residues" evidence="1">
    <location>
        <begin position="1"/>
        <end position="11"/>
    </location>
</feature>
<gene>
    <name evidence="2" type="ORF">V6N11_074931</name>
</gene>
<feature type="region of interest" description="Disordered" evidence="1">
    <location>
        <begin position="1"/>
        <end position="20"/>
    </location>
</feature>